<dbReference type="AlphaFoldDB" id="A0A9P0E6B5"/>
<organism evidence="2 3">
    <name type="scientific">Nezara viridula</name>
    <name type="common">Southern green stink bug</name>
    <name type="synonym">Cimex viridulus</name>
    <dbReference type="NCBI Taxonomy" id="85310"/>
    <lineage>
        <taxon>Eukaryota</taxon>
        <taxon>Metazoa</taxon>
        <taxon>Ecdysozoa</taxon>
        <taxon>Arthropoda</taxon>
        <taxon>Hexapoda</taxon>
        <taxon>Insecta</taxon>
        <taxon>Pterygota</taxon>
        <taxon>Neoptera</taxon>
        <taxon>Paraneoptera</taxon>
        <taxon>Hemiptera</taxon>
        <taxon>Heteroptera</taxon>
        <taxon>Panheteroptera</taxon>
        <taxon>Pentatomomorpha</taxon>
        <taxon>Pentatomoidea</taxon>
        <taxon>Pentatomidae</taxon>
        <taxon>Pentatominae</taxon>
        <taxon>Nezara</taxon>
    </lineage>
</organism>
<proteinExistence type="predicted"/>
<evidence type="ECO:0000256" key="1">
    <source>
        <dbReference type="SAM" id="Phobius"/>
    </source>
</evidence>
<feature type="transmembrane region" description="Helical" evidence="1">
    <location>
        <begin position="24"/>
        <end position="48"/>
    </location>
</feature>
<reference evidence="2" key="1">
    <citation type="submission" date="2022-01" db="EMBL/GenBank/DDBJ databases">
        <authorList>
            <person name="King R."/>
        </authorList>
    </citation>
    <scope>NUCLEOTIDE SEQUENCE</scope>
</reference>
<gene>
    <name evidence="2" type="ORF">NEZAVI_LOCUS2624</name>
</gene>
<name>A0A9P0E6B5_NEZVI</name>
<keyword evidence="1" id="KW-0472">Membrane</keyword>
<keyword evidence="1" id="KW-1133">Transmembrane helix</keyword>
<sequence>MTKNEFTRPRLVSVPHLGNTSDNIIAFFSFLFCGFWFLPKYIYAVFLISVRFHQYFL</sequence>
<keyword evidence="1" id="KW-0812">Transmembrane</keyword>
<dbReference type="EMBL" id="OV725077">
    <property type="protein sequence ID" value="CAH1391640.1"/>
    <property type="molecule type" value="Genomic_DNA"/>
</dbReference>
<evidence type="ECO:0000313" key="3">
    <source>
        <dbReference type="Proteomes" id="UP001152798"/>
    </source>
</evidence>
<dbReference type="Proteomes" id="UP001152798">
    <property type="component" value="Chromosome 1"/>
</dbReference>
<protein>
    <submittedName>
        <fullName evidence="2">Uncharacterized protein</fullName>
    </submittedName>
</protein>
<evidence type="ECO:0000313" key="2">
    <source>
        <dbReference type="EMBL" id="CAH1391640.1"/>
    </source>
</evidence>
<accession>A0A9P0E6B5</accession>
<keyword evidence="3" id="KW-1185">Reference proteome</keyword>